<evidence type="ECO:0000313" key="3">
    <source>
        <dbReference type="Proteomes" id="UP000483004"/>
    </source>
</evidence>
<evidence type="ECO:0000313" key="2">
    <source>
        <dbReference type="EMBL" id="KAB2382788.1"/>
    </source>
</evidence>
<proteinExistence type="predicted"/>
<keyword evidence="3" id="KW-1185">Reference proteome</keyword>
<dbReference type="Proteomes" id="UP000483004">
    <property type="component" value="Unassembled WGS sequence"/>
</dbReference>
<dbReference type="Gene3D" id="3.30.565.10">
    <property type="entry name" value="Histidine kinase-like ATPase, C-terminal domain"/>
    <property type="match status" value="1"/>
</dbReference>
<dbReference type="InterPro" id="IPR036890">
    <property type="entry name" value="HATPase_C_sf"/>
</dbReference>
<protein>
    <recommendedName>
        <fullName evidence="4">ATP-binding protein</fullName>
    </recommendedName>
</protein>
<name>A0A6L3VY83_9ACTN</name>
<gene>
    <name evidence="2" type="ORF">F9B16_13730</name>
</gene>
<dbReference type="Pfam" id="PF13589">
    <property type="entry name" value="HATPase_c_3"/>
    <property type="match status" value="1"/>
</dbReference>
<dbReference type="EMBL" id="WBMR01000030">
    <property type="protein sequence ID" value="KAB2382788.1"/>
    <property type="molecule type" value="Genomic_DNA"/>
</dbReference>
<dbReference type="SUPFAM" id="SSF55874">
    <property type="entry name" value="ATPase domain of HSP90 chaperone/DNA topoisomerase II/histidine kinase"/>
    <property type="match status" value="1"/>
</dbReference>
<organism evidence="2 3">
    <name type="scientific">Actinomadura montaniterrae</name>
    <dbReference type="NCBI Taxonomy" id="1803903"/>
    <lineage>
        <taxon>Bacteria</taxon>
        <taxon>Bacillati</taxon>
        <taxon>Actinomycetota</taxon>
        <taxon>Actinomycetes</taxon>
        <taxon>Streptosporangiales</taxon>
        <taxon>Thermomonosporaceae</taxon>
        <taxon>Actinomadura</taxon>
    </lineage>
</organism>
<reference evidence="2 3" key="1">
    <citation type="submission" date="2019-09" db="EMBL/GenBank/DDBJ databases">
        <title>Actinomadura physcomitrii sp. nov., a novel actinomycete isolated from moss [Physcomitrium sphaericum (Ludw) Fuernr].</title>
        <authorList>
            <person name="Liu C."/>
            <person name="Zhuang X."/>
        </authorList>
    </citation>
    <scope>NUCLEOTIDE SEQUENCE [LARGE SCALE GENOMIC DNA]</scope>
    <source>
        <strain evidence="2 3">CYP1-1B</strain>
    </source>
</reference>
<dbReference type="AlphaFoldDB" id="A0A6L3VY83"/>
<comment type="caution">
    <text evidence="2">The sequence shown here is derived from an EMBL/GenBank/DDBJ whole genome shotgun (WGS) entry which is preliminary data.</text>
</comment>
<evidence type="ECO:0008006" key="4">
    <source>
        <dbReference type="Google" id="ProtNLM"/>
    </source>
</evidence>
<evidence type="ECO:0000256" key="1">
    <source>
        <dbReference type="SAM" id="MobiDB-lite"/>
    </source>
</evidence>
<sequence>MPRTLITAARPGLGRMGTARSRERLSTIRDRWIPGVNRAVGHVQVPRAARESSDVGSAAARCDPRPMSSGATGGRVVLCHSGWMRKVHIEARPDHLLRLARLRDPLGAVTEMIWNALDAEAFSIVVEVDVNELGGVEYVSISDDGHGMPNASCATYFGGLGGSWKSTAKVSPNLKRGLHGHSGQGRLRAFALGEQVRWVTTAVSATGQRERTAISGSIDSPADFTVSDAEPVGSDVPIGTRMEASVPADFVGRLTESGTRDQLTSVFAPFLAANPDVTITYMGEVLDPSTVWAHTAEYQVAAPAAGEGLAPSPVLRVIEWPHDVGRVLALCDPRGVVLAERPAAIQAPGYHFTAYLLWDGFSDRRDTLKLAEMDEELVGLTDAARDRLRHHFRERDRERRARLIQEWKNEDVYPYHREPSEPAEAVERQLFDEVATTVSRRLPKAAQGRRTTLRLLREIIAHDPSGLYPVLDELFRLPQSEQDELRRLLQRTSLSDIIRATTEVTSRLDFIAALKKMVFDPESSKTVRERSELHKILERETWVFGDAYALMVSDRSLDNVLLRHLQELGRSPVPQQLGPVRREDGRVGIVDLMLGRALRGSAGREHLVVELKAPTVKIGQNEVGQIKSYAQAVVSDPQFTDARVRWDFWVVSTTMDDVVRRDATSPNRPPGCIAEWDGGVRIWARTWSEIIDDCEDRLHFYRDKLNHDPATDHALEYLRRVHSYVPAPTP</sequence>
<dbReference type="OrthoDB" id="8765545at2"/>
<feature type="region of interest" description="Disordered" evidence="1">
    <location>
        <begin position="48"/>
        <end position="67"/>
    </location>
</feature>
<accession>A0A6L3VY83</accession>